<protein>
    <recommendedName>
        <fullName evidence="3 13">Beta-ketoacyl-[acyl-carrier-protein] synthase III</fullName>
        <shortName evidence="13">Beta-ketoacyl-ACP synthase III</shortName>
        <shortName evidence="13">KAS III</shortName>
        <ecNumber evidence="3 13">2.3.1.180</ecNumber>
    </recommendedName>
    <alternativeName>
        <fullName evidence="13">3-oxoacyl-[acyl-carrier-protein] synthase 3</fullName>
    </alternativeName>
    <alternativeName>
        <fullName evidence="13">3-oxoacyl-[acyl-carrier-protein] synthase III</fullName>
    </alternativeName>
</protein>
<evidence type="ECO:0000256" key="2">
    <source>
        <dbReference type="ARBA" id="ARBA00008642"/>
    </source>
</evidence>
<evidence type="ECO:0000259" key="15">
    <source>
        <dbReference type="Pfam" id="PF08545"/>
    </source>
</evidence>
<keyword evidence="5 13" id="KW-0444">Lipid biosynthesis</keyword>
<comment type="domain">
    <text evidence="13">The last Arg residue of the ACP-binding site is essential for the weak association between ACP/AcpP and FabH.</text>
</comment>
<keyword evidence="6 13" id="KW-0808">Transferase</keyword>
<feature type="active site" evidence="13">
    <location>
        <position position="256"/>
    </location>
</feature>
<dbReference type="GO" id="GO:0005737">
    <property type="term" value="C:cytoplasm"/>
    <property type="evidence" value="ECO:0007669"/>
    <property type="project" value="UniProtKB-SubCell"/>
</dbReference>
<dbReference type="GO" id="GO:0033818">
    <property type="term" value="F:beta-ketoacyl-acyl-carrier-protein synthase III activity"/>
    <property type="evidence" value="ECO:0007669"/>
    <property type="project" value="UniProtKB-UniRule"/>
</dbReference>
<dbReference type="GO" id="GO:0006633">
    <property type="term" value="P:fatty acid biosynthetic process"/>
    <property type="evidence" value="ECO:0007669"/>
    <property type="project" value="UniProtKB-UniRule"/>
</dbReference>
<dbReference type="OrthoDB" id="9815506at2"/>
<evidence type="ECO:0000256" key="6">
    <source>
        <dbReference type="ARBA" id="ARBA00022679"/>
    </source>
</evidence>
<dbReference type="PANTHER" id="PTHR34069">
    <property type="entry name" value="3-OXOACYL-[ACYL-CARRIER-PROTEIN] SYNTHASE 3"/>
    <property type="match status" value="1"/>
</dbReference>
<evidence type="ECO:0000256" key="1">
    <source>
        <dbReference type="ARBA" id="ARBA00005194"/>
    </source>
</evidence>
<dbReference type="CDD" id="cd00830">
    <property type="entry name" value="KAS_III"/>
    <property type="match status" value="1"/>
</dbReference>
<dbReference type="EMBL" id="JRLX01000007">
    <property type="protein sequence ID" value="KGO86969.1"/>
    <property type="molecule type" value="Genomic_DNA"/>
</dbReference>
<feature type="region of interest" description="ACP-binding" evidence="13">
    <location>
        <begin position="257"/>
        <end position="261"/>
    </location>
</feature>
<keyword evidence="9 13" id="KW-0275">Fatty acid biosynthesis</keyword>
<dbReference type="InterPro" id="IPR013747">
    <property type="entry name" value="ACP_syn_III_C"/>
</dbReference>
<evidence type="ECO:0000313" key="16">
    <source>
        <dbReference type="EMBL" id="KGO86969.1"/>
    </source>
</evidence>
<evidence type="ECO:0000256" key="13">
    <source>
        <dbReference type="HAMAP-Rule" id="MF_01815"/>
    </source>
</evidence>
<dbReference type="InterPro" id="IPR016039">
    <property type="entry name" value="Thiolase-like"/>
</dbReference>
<reference evidence="16 17" key="1">
    <citation type="submission" date="2013-09" db="EMBL/GenBank/DDBJ databases">
        <authorList>
            <person name="Zeng Z."/>
            <person name="Chen C."/>
        </authorList>
    </citation>
    <scope>NUCLEOTIDE SEQUENCE [LARGE SCALE GENOMIC DNA]</scope>
    <source>
        <strain evidence="16 17">WB 3.3-2</strain>
    </source>
</reference>
<dbReference type="SUPFAM" id="SSF53901">
    <property type="entry name" value="Thiolase-like"/>
    <property type="match status" value="1"/>
</dbReference>
<dbReference type="RefSeq" id="WP_020213152.1">
    <property type="nucleotide sequence ID" value="NZ_JRLX01000007.1"/>
</dbReference>
<organism evidence="16 17">
    <name type="scientific">Flavobacterium rivuli WB 3.3-2 = DSM 21788</name>
    <dbReference type="NCBI Taxonomy" id="1121895"/>
    <lineage>
        <taxon>Bacteria</taxon>
        <taxon>Pseudomonadati</taxon>
        <taxon>Bacteroidota</taxon>
        <taxon>Flavobacteriia</taxon>
        <taxon>Flavobacteriales</taxon>
        <taxon>Flavobacteriaceae</taxon>
        <taxon>Flavobacterium</taxon>
    </lineage>
</organism>
<dbReference type="PANTHER" id="PTHR34069:SF2">
    <property type="entry name" value="BETA-KETOACYL-[ACYL-CARRIER-PROTEIN] SYNTHASE III"/>
    <property type="match status" value="1"/>
</dbReference>
<evidence type="ECO:0000256" key="3">
    <source>
        <dbReference type="ARBA" id="ARBA00012333"/>
    </source>
</evidence>
<dbReference type="eggNOG" id="COG0332">
    <property type="taxonomic scope" value="Bacteria"/>
</dbReference>
<evidence type="ECO:0000256" key="9">
    <source>
        <dbReference type="ARBA" id="ARBA00023160"/>
    </source>
</evidence>
<dbReference type="Pfam" id="PF08545">
    <property type="entry name" value="ACP_syn_III"/>
    <property type="match status" value="1"/>
</dbReference>
<proteinExistence type="inferred from homology"/>
<keyword evidence="11 13" id="KW-0012">Acyltransferase</keyword>
<comment type="catalytic activity">
    <reaction evidence="12">
        <text>malonyl-[ACP] + acetyl-CoA + H(+) = 3-oxobutanoyl-[ACP] + CO2 + CoA</text>
        <dbReference type="Rhea" id="RHEA:12080"/>
        <dbReference type="Rhea" id="RHEA-COMP:9623"/>
        <dbReference type="Rhea" id="RHEA-COMP:9625"/>
        <dbReference type="ChEBI" id="CHEBI:15378"/>
        <dbReference type="ChEBI" id="CHEBI:16526"/>
        <dbReference type="ChEBI" id="CHEBI:57287"/>
        <dbReference type="ChEBI" id="CHEBI:57288"/>
        <dbReference type="ChEBI" id="CHEBI:78449"/>
        <dbReference type="ChEBI" id="CHEBI:78450"/>
        <dbReference type="EC" id="2.3.1.180"/>
    </reaction>
    <physiologicalReaction direction="left-to-right" evidence="12">
        <dbReference type="Rhea" id="RHEA:12081"/>
    </physiologicalReaction>
</comment>
<name>A0A0A2M3W6_9FLAO</name>
<dbReference type="STRING" id="1121895.GCA_000378485_01993"/>
<evidence type="ECO:0000259" key="14">
    <source>
        <dbReference type="Pfam" id="PF08541"/>
    </source>
</evidence>
<dbReference type="GO" id="GO:0004315">
    <property type="term" value="F:3-oxoacyl-[acyl-carrier-protein] synthase activity"/>
    <property type="evidence" value="ECO:0007669"/>
    <property type="project" value="InterPro"/>
</dbReference>
<evidence type="ECO:0000256" key="4">
    <source>
        <dbReference type="ARBA" id="ARBA00022490"/>
    </source>
</evidence>
<dbReference type="AlphaFoldDB" id="A0A0A2M3W6"/>
<evidence type="ECO:0000256" key="5">
    <source>
        <dbReference type="ARBA" id="ARBA00022516"/>
    </source>
</evidence>
<comment type="subunit">
    <text evidence="13">Homodimer.</text>
</comment>
<evidence type="ECO:0000256" key="8">
    <source>
        <dbReference type="ARBA" id="ARBA00023098"/>
    </source>
</evidence>
<evidence type="ECO:0000313" key="17">
    <source>
        <dbReference type="Proteomes" id="UP000030152"/>
    </source>
</evidence>
<dbReference type="Proteomes" id="UP000030152">
    <property type="component" value="Unassembled WGS sequence"/>
</dbReference>
<dbReference type="NCBIfam" id="NF006829">
    <property type="entry name" value="PRK09352.1"/>
    <property type="match status" value="1"/>
</dbReference>
<accession>A0A0A2M3W6</accession>
<comment type="pathway">
    <text evidence="1 13">Lipid metabolism; fatty acid biosynthesis.</text>
</comment>
<dbReference type="Gene3D" id="3.40.47.10">
    <property type="match status" value="1"/>
</dbReference>
<keyword evidence="10 13" id="KW-0511">Multifunctional enzyme</keyword>
<dbReference type="HAMAP" id="MF_01815">
    <property type="entry name" value="FabH"/>
    <property type="match status" value="1"/>
</dbReference>
<feature type="domain" description="Beta-ketoacyl-[acyl-carrier-protein] synthase III C-terminal" evidence="14">
    <location>
        <begin position="240"/>
        <end position="324"/>
    </location>
</feature>
<dbReference type="InterPro" id="IPR013751">
    <property type="entry name" value="ACP_syn_III_N"/>
</dbReference>
<feature type="active site" evidence="13">
    <location>
        <position position="286"/>
    </location>
</feature>
<dbReference type="InterPro" id="IPR004655">
    <property type="entry name" value="FabH"/>
</dbReference>
<keyword evidence="8 13" id="KW-0443">Lipid metabolism</keyword>
<dbReference type="GO" id="GO:0044550">
    <property type="term" value="P:secondary metabolite biosynthetic process"/>
    <property type="evidence" value="ECO:0007669"/>
    <property type="project" value="TreeGrafter"/>
</dbReference>
<comment type="subcellular location">
    <subcellularLocation>
        <location evidence="13">Cytoplasm</location>
    </subcellularLocation>
</comment>
<comment type="similarity">
    <text evidence="2 13">Belongs to the thiolase-like superfamily. FabH family.</text>
</comment>
<keyword evidence="7 13" id="KW-0276">Fatty acid metabolism</keyword>
<evidence type="ECO:0000256" key="7">
    <source>
        <dbReference type="ARBA" id="ARBA00022832"/>
    </source>
</evidence>
<evidence type="ECO:0000256" key="10">
    <source>
        <dbReference type="ARBA" id="ARBA00023268"/>
    </source>
</evidence>
<dbReference type="EC" id="2.3.1.180" evidence="3 13"/>
<evidence type="ECO:0000256" key="12">
    <source>
        <dbReference type="ARBA" id="ARBA00051096"/>
    </source>
</evidence>
<feature type="active site" evidence="13">
    <location>
        <position position="116"/>
    </location>
</feature>
<comment type="caution">
    <text evidence="16">The sequence shown here is derived from an EMBL/GenBank/DDBJ whole genome shotgun (WGS) entry which is preliminary data.</text>
</comment>
<gene>
    <name evidence="13" type="primary">fabH</name>
    <name evidence="16" type="ORF">Q765_08385</name>
</gene>
<keyword evidence="4 13" id="KW-0963">Cytoplasm</keyword>
<dbReference type="NCBIfam" id="TIGR00747">
    <property type="entry name" value="fabH"/>
    <property type="match status" value="1"/>
</dbReference>
<feature type="domain" description="Beta-ketoacyl-[acyl-carrier-protein] synthase III N-terminal" evidence="15">
    <location>
        <begin position="110"/>
        <end position="188"/>
    </location>
</feature>
<dbReference type="Pfam" id="PF08541">
    <property type="entry name" value="ACP_syn_III_C"/>
    <property type="match status" value="1"/>
</dbReference>
<evidence type="ECO:0000256" key="11">
    <source>
        <dbReference type="ARBA" id="ARBA00023315"/>
    </source>
</evidence>
<dbReference type="UniPathway" id="UPA00094"/>
<dbReference type="FunFam" id="3.40.47.10:FF:000004">
    <property type="entry name" value="3-oxoacyl-[acyl-carrier-protein] synthase 3"/>
    <property type="match status" value="1"/>
</dbReference>
<keyword evidence="17" id="KW-1185">Reference proteome</keyword>
<sequence>MNTTHAVITAIGGYVPDTILDNAALEKMVETTDEWIVARTGINERRIASDPNMATSDMTALAIKDLIEKSGIDPTEIDCLVLATSTPDRVLAPTAVVACEKAGLTNAFGFDLNAACSGFLYALSTGAAFVESGRYKKVLVAGTDKMSSIVNYEDRNTCILFGDGSGVVLLEANTEGLGIKDNIFRTDGKGVQFLSVPAGGSSLGSTEDTVHHKQHYVQQDGRTVFKSAIKGMTSACNDVLQRNNLTADDIDWVVPHQANLRIIDAVGQNLGVAKEKVKVNIQRYGNTTAATLPLVLWDYQNDFKAGDKVLFTAFGAGFTWGASYAIWGNLRTQQN</sequence>
<comment type="function">
    <text evidence="13">Catalyzes the condensation reaction of fatty acid synthesis by the addition to an acyl acceptor of two carbons from malonyl-ACP. Catalyzes the first condensation reaction which initiates fatty acid synthesis and may therefore play a role in governing the total rate of fatty acid production. Possesses both acetoacetyl-ACP synthase and acetyl transacylase activities. Its substrate specificity determines the biosynthesis of branched-chain and/or straight-chain of fatty acids.</text>
</comment>